<name>A0A2U2HNR2_9BURK</name>
<dbReference type="EMBL" id="PXWF02000114">
    <property type="protein sequence ID" value="PWF49102.1"/>
    <property type="molecule type" value="Genomic_DNA"/>
</dbReference>
<organism evidence="2 3">
    <name type="scientific">Massilia glaciei</name>
    <dbReference type="NCBI Taxonomy" id="1524097"/>
    <lineage>
        <taxon>Bacteria</taxon>
        <taxon>Pseudomonadati</taxon>
        <taxon>Pseudomonadota</taxon>
        <taxon>Betaproteobacteria</taxon>
        <taxon>Burkholderiales</taxon>
        <taxon>Oxalobacteraceae</taxon>
        <taxon>Telluria group</taxon>
        <taxon>Massilia</taxon>
    </lineage>
</organism>
<proteinExistence type="predicted"/>
<protein>
    <submittedName>
        <fullName evidence="2">Uncharacterized protein</fullName>
    </submittedName>
</protein>
<feature type="transmembrane region" description="Helical" evidence="1">
    <location>
        <begin position="100"/>
        <end position="121"/>
    </location>
</feature>
<feature type="transmembrane region" description="Helical" evidence="1">
    <location>
        <begin position="75"/>
        <end position="94"/>
    </location>
</feature>
<dbReference type="AlphaFoldDB" id="A0A2U2HNR2"/>
<keyword evidence="1" id="KW-0812">Transmembrane</keyword>
<sequence>MGRSILAAAFILGASAALAWLAPDYISAEWSQRLLGALLGAVVVAYSNAIPKILTARARAASSPAADQAARRFAGWSLVLGGLGYMGASLFAPIGMASLVGAGLLGTGLLLAVLRCLGVGASGSRT</sequence>
<comment type="caution">
    <text evidence="2">The sequence shown here is derived from an EMBL/GenBank/DDBJ whole genome shotgun (WGS) entry which is preliminary data.</text>
</comment>
<dbReference type="Proteomes" id="UP000241421">
    <property type="component" value="Unassembled WGS sequence"/>
</dbReference>
<keyword evidence="1" id="KW-0472">Membrane</keyword>
<evidence type="ECO:0000313" key="3">
    <source>
        <dbReference type="Proteomes" id="UP000241421"/>
    </source>
</evidence>
<evidence type="ECO:0000256" key="1">
    <source>
        <dbReference type="SAM" id="Phobius"/>
    </source>
</evidence>
<reference evidence="2 3" key="1">
    <citation type="submission" date="2018-04" db="EMBL/GenBank/DDBJ databases">
        <title>Massilia violaceinigra sp. nov., a novel purple-pigmented bacterium isolated from Tianshan glacier, Xinjiang, China.</title>
        <authorList>
            <person name="Wang H."/>
        </authorList>
    </citation>
    <scope>NUCLEOTIDE SEQUENCE [LARGE SCALE GENOMIC DNA]</scope>
    <source>
        <strain evidence="2 3">B448-2</strain>
    </source>
</reference>
<evidence type="ECO:0000313" key="2">
    <source>
        <dbReference type="EMBL" id="PWF49102.1"/>
    </source>
</evidence>
<gene>
    <name evidence="2" type="ORF">C7C56_008205</name>
</gene>
<feature type="transmembrane region" description="Helical" evidence="1">
    <location>
        <begin position="35"/>
        <end position="54"/>
    </location>
</feature>
<accession>A0A2U2HNR2</accession>
<keyword evidence="1" id="KW-1133">Transmembrane helix</keyword>
<keyword evidence="3" id="KW-1185">Reference proteome</keyword>